<dbReference type="RefSeq" id="WP_153400846.1">
    <property type="nucleotide sequence ID" value="NZ_ML762424.1"/>
</dbReference>
<evidence type="ECO:0000313" key="3">
    <source>
        <dbReference type="Proteomes" id="UP000480246"/>
    </source>
</evidence>
<evidence type="ECO:0000313" key="2">
    <source>
        <dbReference type="EMBL" id="KAB8139339.1"/>
    </source>
</evidence>
<gene>
    <name evidence="2" type="ORF">F9U64_00665</name>
</gene>
<organism evidence="2 3">
    <name type="scientific">Gracilibacillus oryzae</name>
    <dbReference type="NCBI Taxonomy" id="1672701"/>
    <lineage>
        <taxon>Bacteria</taxon>
        <taxon>Bacillati</taxon>
        <taxon>Bacillota</taxon>
        <taxon>Bacilli</taxon>
        <taxon>Bacillales</taxon>
        <taxon>Bacillaceae</taxon>
        <taxon>Gracilibacillus</taxon>
    </lineage>
</organism>
<dbReference type="EMBL" id="WEID01000004">
    <property type="protein sequence ID" value="KAB8139339.1"/>
    <property type="molecule type" value="Genomic_DNA"/>
</dbReference>
<comment type="caution">
    <text evidence="2">The sequence shown here is derived from an EMBL/GenBank/DDBJ whole genome shotgun (WGS) entry which is preliminary data.</text>
</comment>
<dbReference type="InterPro" id="IPR009677">
    <property type="entry name" value="DUF1266"/>
</dbReference>
<proteinExistence type="predicted"/>
<accession>A0A7C8GVZ8</accession>
<keyword evidence="3" id="KW-1185">Reference proteome</keyword>
<dbReference type="Proteomes" id="UP000480246">
    <property type="component" value="Unassembled WGS sequence"/>
</dbReference>
<protein>
    <submittedName>
        <fullName evidence="2">DUF1266 domain-containing protein</fullName>
    </submittedName>
</protein>
<dbReference type="OrthoDB" id="2880836at2"/>
<feature type="domain" description="DUF1266" evidence="1">
    <location>
        <begin position="50"/>
        <end position="209"/>
    </location>
</feature>
<reference evidence="2 3" key="1">
    <citation type="submission" date="2019-10" db="EMBL/GenBank/DDBJ databases">
        <title>Gracilibacillus sp. nov. isolated from rice seeds.</title>
        <authorList>
            <person name="He S."/>
        </authorList>
    </citation>
    <scope>NUCLEOTIDE SEQUENCE [LARGE SCALE GENOMIC DNA]</scope>
    <source>
        <strain evidence="2 3">TD8</strain>
    </source>
</reference>
<dbReference type="Pfam" id="PF06889">
    <property type="entry name" value="DUF1266"/>
    <property type="match status" value="1"/>
</dbReference>
<name>A0A7C8GVZ8_9BACI</name>
<evidence type="ECO:0000259" key="1">
    <source>
        <dbReference type="Pfam" id="PF06889"/>
    </source>
</evidence>
<dbReference type="AlphaFoldDB" id="A0A7C8GVZ8"/>
<sequence>MTRKVPKEIKQFVTAILVLNSRKEYILAVGLWPYWRHKKLFRNGLKARKIENKQDLEEGLDWCFEKGGRSDFDTAYSRISLMPMDSRQFILKTMSQEDDNFHKCNGIHHEMHRIPLGGILAVDMTEYLFIALAGQRLGYLTEEEAAERFRSGLKKLQENYRDWNEFIVGYNYGMQHHSANFSNEYARINKRYLRTILLAKRSPMNKINWQMSLDF</sequence>